<dbReference type="GO" id="GO:0015743">
    <property type="term" value="P:malate transport"/>
    <property type="evidence" value="ECO:0007669"/>
    <property type="project" value="InterPro"/>
</dbReference>
<gene>
    <name evidence="10" type="ORF">QN277_012679</name>
</gene>
<evidence type="ECO:0000256" key="7">
    <source>
        <dbReference type="ARBA" id="ARBA00023136"/>
    </source>
</evidence>
<feature type="transmembrane region" description="Helical" evidence="9">
    <location>
        <begin position="148"/>
        <end position="168"/>
    </location>
</feature>
<comment type="similarity">
    <text evidence="2">Belongs to the aromatic acid exporter (TC 2.A.85) family.</text>
</comment>
<evidence type="ECO:0000256" key="8">
    <source>
        <dbReference type="ARBA" id="ARBA00023303"/>
    </source>
</evidence>
<evidence type="ECO:0000313" key="10">
    <source>
        <dbReference type="EMBL" id="KAK4281154.1"/>
    </source>
</evidence>
<comment type="caution">
    <text evidence="10">The sequence shown here is derived from an EMBL/GenBank/DDBJ whole genome shotgun (WGS) entry which is preliminary data.</text>
</comment>
<accession>A0AAE1N1B1</accession>
<evidence type="ECO:0000256" key="1">
    <source>
        <dbReference type="ARBA" id="ARBA00004141"/>
    </source>
</evidence>
<dbReference type="EMBL" id="JAWXYG010000002">
    <property type="protein sequence ID" value="KAK4281154.1"/>
    <property type="molecule type" value="Genomic_DNA"/>
</dbReference>
<keyword evidence="3" id="KW-0813">Transport</keyword>
<feature type="transmembrane region" description="Helical" evidence="9">
    <location>
        <begin position="210"/>
        <end position="231"/>
    </location>
</feature>
<dbReference type="GO" id="GO:0034220">
    <property type="term" value="P:monoatomic ion transmembrane transport"/>
    <property type="evidence" value="ECO:0007669"/>
    <property type="project" value="UniProtKB-KW"/>
</dbReference>
<proteinExistence type="inferred from homology"/>
<keyword evidence="5 9" id="KW-1133">Transmembrane helix</keyword>
<dbReference type="Proteomes" id="UP001293593">
    <property type="component" value="Unassembled WGS sequence"/>
</dbReference>
<dbReference type="GO" id="GO:0016020">
    <property type="term" value="C:membrane"/>
    <property type="evidence" value="ECO:0007669"/>
    <property type="project" value="UniProtKB-SubCell"/>
</dbReference>
<name>A0AAE1N1B1_9FABA</name>
<keyword evidence="4 9" id="KW-0812">Transmembrane</keyword>
<feature type="transmembrane region" description="Helical" evidence="9">
    <location>
        <begin position="180"/>
        <end position="198"/>
    </location>
</feature>
<dbReference type="Pfam" id="PF11744">
    <property type="entry name" value="ALMT"/>
    <property type="match status" value="1"/>
</dbReference>
<dbReference type="InterPro" id="IPR020966">
    <property type="entry name" value="ALMT"/>
</dbReference>
<dbReference type="AlphaFoldDB" id="A0AAE1N1B1"/>
<sequence length="445" mass="49031">MEANSTDHHVISIKNTGDGEVVGNNEGHKRRFKFSVFSKKIHCSLVPVSSYLRDKKNSDQNTNNNNKKVIHSIKVGISLLLVSLLYLLDALYNQVGDNAMWAIMTVVVIFELYAGATLGKGLNRGIGTILGGGLGCLFAFIAQEVGGVGNSIVIAITIFIFGAGATYIRQAPSIKKRYDYGVMIFILTFNLVVVSGIRADQVLKIARDRLLSIVMGFLVGISVSLFVFPMWTSDELHHSTASKFHDLANTVQGCLEEYFKSDSEKKNAQRNTSCCKSVLNSKPKDESLANFAKWEPWHGRFGYSYPWDMYLSIGDVLRELAAIVLALNSCLQSSRQAKEWGNEPLKEACEGIGASIAWSLREVGDSIEQRRKPKAENEILPKLKEVRAEMSSMIAETENNEKGDLAIASLLVLLMTEVVDKVEKLAKEADELAEIAAFHTNVASS</sequence>
<evidence type="ECO:0000256" key="4">
    <source>
        <dbReference type="ARBA" id="ARBA00022692"/>
    </source>
</evidence>
<dbReference type="PANTHER" id="PTHR31086">
    <property type="entry name" value="ALUMINUM-ACTIVATED MALATE TRANSPORTER 10"/>
    <property type="match status" value="1"/>
</dbReference>
<keyword evidence="8" id="KW-0407">Ion channel</keyword>
<feature type="transmembrane region" description="Helical" evidence="9">
    <location>
        <begin position="125"/>
        <end position="142"/>
    </location>
</feature>
<comment type="subcellular location">
    <subcellularLocation>
        <location evidence="1">Membrane</location>
        <topology evidence="1">Multi-pass membrane protein</topology>
    </subcellularLocation>
</comment>
<evidence type="ECO:0008006" key="12">
    <source>
        <dbReference type="Google" id="ProtNLM"/>
    </source>
</evidence>
<evidence type="ECO:0000256" key="2">
    <source>
        <dbReference type="ARBA" id="ARBA00007079"/>
    </source>
</evidence>
<keyword evidence="7 9" id="KW-0472">Membrane</keyword>
<keyword evidence="6" id="KW-0406">Ion transport</keyword>
<evidence type="ECO:0000256" key="3">
    <source>
        <dbReference type="ARBA" id="ARBA00022448"/>
    </source>
</evidence>
<reference evidence="10" key="1">
    <citation type="submission" date="2023-10" db="EMBL/GenBank/DDBJ databases">
        <title>Chromosome-level genome of the transformable northern wattle, Acacia crassicarpa.</title>
        <authorList>
            <person name="Massaro I."/>
            <person name="Sinha N.R."/>
            <person name="Poethig S."/>
            <person name="Leichty A.R."/>
        </authorList>
    </citation>
    <scope>NUCLEOTIDE SEQUENCE</scope>
    <source>
        <strain evidence="10">Acra3RX</strain>
        <tissue evidence="10">Leaf</tissue>
    </source>
</reference>
<evidence type="ECO:0000313" key="11">
    <source>
        <dbReference type="Proteomes" id="UP001293593"/>
    </source>
</evidence>
<evidence type="ECO:0000256" key="5">
    <source>
        <dbReference type="ARBA" id="ARBA00022989"/>
    </source>
</evidence>
<feature type="transmembrane region" description="Helical" evidence="9">
    <location>
        <begin position="100"/>
        <end position="118"/>
    </location>
</feature>
<evidence type="ECO:0000256" key="6">
    <source>
        <dbReference type="ARBA" id="ARBA00023065"/>
    </source>
</evidence>
<keyword evidence="11" id="KW-1185">Reference proteome</keyword>
<protein>
    <recommendedName>
        <fullName evidence="12">Aluminum-activated malate transporter</fullName>
    </recommendedName>
</protein>
<evidence type="ECO:0000256" key="9">
    <source>
        <dbReference type="SAM" id="Phobius"/>
    </source>
</evidence>
<feature type="transmembrane region" description="Helical" evidence="9">
    <location>
        <begin position="69"/>
        <end position="88"/>
    </location>
</feature>
<organism evidence="10 11">
    <name type="scientific">Acacia crassicarpa</name>
    <name type="common">northern wattle</name>
    <dbReference type="NCBI Taxonomy" id="499986"/>
    <lineage>
        <taxon>Eukaryota</taxon>
        <taxon>Viridiplantae</taxon>
        <taxon>Streptophyta</taxon>
        <taxon>Embryophyta</taxon>
        <taxon>Tracheophyta</taxon>
        <taxon>Spermatophyta</taxon>
        <taxon>Magnoliopsida</taxon>
        <taxon>eudicotyledons</taxon>
        <taxon>Gunneridae</taxon>
        <taxon>Pentapetalae</taxon>
        <taxon>rosids</taxon>
        <taxon>fabids</taxon>
        <taxon>Fabales</taxon>
        <taxon>Fabaceae</taxon>
        <taxon>Caesalpinioideae</taxon>
        <taxon>mimosoid clade</taxon>
        <taxon>Acacieae</taxon>
        <taxon>Acacia</taxon>
    </lineage>
</organism>